<comment type="caution">
    <text evidence="2">The sequence shown here is derived from an EMBL/GenBank/DDBJ whole genome shotgun (WGS) entry which is preliminary data.</text>
</comment>
<feature type="compositionally biased region" description="Basic and acidic residues" evidence="1">
    <location>
        <begin position="21"/>
        <end position="39"/>
    </location>
</feature>
<feature type="compositionally biased region" description="Basic and acidic residues" evidence="1">
    <location>
        <begin position="137"/>
        <end position="150"/>
    </location>
</feature>
<feature type="region of interest" description="Disordered" evidence="1">
    <location>
        <begin position="1"/>
        <end position="94"/>
    </location>
</feature>
<evidence type="ECO:0000313" key="3">
    <source>
        <dbReference type="Proteomes" id="UP000886998"/>
    </source>
</evidence>
<feature type="region of interest" description="Disordered" evidence="1">
    <location>
        <begin position="128"/>
        <end position="150"/>
    </location>
</feature>
<evidence type="ECO:0000256" key="1">
    <source>
        <dbReference type="SAM" id="MobiDB-lite"/>
    </source>
</evidence>
<evidence type="ECO:0000313" key="2">
    <source>
        <dbReference type="EMBL" id="GFY57927.1"/>
    </source>
</evidence>
<sequence length="150" mass="17272">MGVQKEGKPITVNVDQVRIYHPRDSDEVKTRRSSNEGSKRAQGKSETIPGVKIVATEEYGRKVEKCQGKSPGTNEPEEEVTTDPKVKSSRTSEREKEVYAIFSAIKQEYKEEAKRMWKADVEQRRRYLQRSFSDSRYGTDTERSPDPIRS</sequence>
<feature type="compositionally biased region" description="Basic and acidic residues" evidence="1">
    <location>
        <begin position="58"/>
        <end position="67"/>
    </location>
</feature>
<name>A0A8X6XSF5_9ARAC</name>
<proteinExistence type="predicted"/>
<protein>
    <submittedName>
        <fullName evidence="2">Uncharacterized protein</fullName>
    </submittedName>
</protein>
<keyword evidence="3" id="KW-1185">Reference proteome</keyword>
<dbReference type="EMBL" id="BMAV01011817">
    <property type="protein sequence ID" value="GFY57927.1"/>
    <property type="molecule type" value="Genomic_DNA"/>
</dbReference>
<organism evidence="2 3">
    <name type="scientific">Trichonephila inaurata madagascariensis</name>
    <dbReference type="NCBI Taxonomy" id="2747483"/>
    <lineage>
        <taxon>Eukaryota</taxon>
        <taxon>Metazoa</taxon>
        <taxon>Ecdysozoa</taxon>
        <taxon>Arthropoda</taxon>
        <taxon>Chelicerata</taxon>
        <taxon>Arachnida</taxon>
        <taxon>Araneae</taxon>
        <taxon>Araneomorphae</taxon>
        <taxon>Entelegynae</taxon>
        <taxon>Araneoidea</taxon>
        <taxon>Nephilidae</taxon>
        <taxon>Trichonephila</taxon>
        <taxon>Trichonephila inaurata</taxon>
    </lineage>
</organism>
<reference evidence="2" key="1">
    <citation type="submission" date="2020-08" db="EMBL/GenBank/DDBJ databases">
        <title>Multicomponent nature underlies the extraordinary mechanical properties of spider dragline silk.</title>
        <authorList>
            <person name="Kono N."/>
            <person name="Nakamura H."/>
            <person name="Mori M."/>
            <person name="Yoshida Y."/>
            <person name="Ohtoshi R."/>
            <person name="Malay A.D."/>
            <person name="Moran D.A.P."/>
            <person name="Tomita M."/>
            <person name="Numata K."/>
            <person name="Arakawa K."/>
        </authorList>
    </citation>
    <scope>NUCLEOTIDE SEQUENCE</scope>
</reference>
<feature type="compositionally biased region" description="Basic and acidic residues" evidence="1">
    <location>
        <begin position="82"/>
        <end position="94"/>
    </location>
</feature>
<dbReference type="AlphaFoldDB" id="A0A8X6XSF5"/>
<gene>
    <name evidence="2" type="ORF">TNIN_476791</name>
</gene>
<accession>A0A8X6XSF5</accession>
<dbReference type="Proteomes" id="UP000886998">
    <property type="component" value="Unassembled WGS sequence"/>
</dbReference>